<organism evidence="2">
    <name type="scientific">Leptosphaeria maculans (strain JN3 / isolate v23.1.3 / race Av1-4-5-6-7-8)</name>
    <name type="common">Blackleg fungus</name>
    <name type="synonym">Phoma lingam</name>
    <dbReference type="NCBI Taxonomy" id="985895"/>
    <lineage>
        <taxon>Eukaryota</taxon>
        <taxon>Fungi</taxon>
        <taxon>Dikarya</taxon>
        <taxon>Ascomycota</taxon>
        <taxon>Pezizomycotina</taxon>
        <taxon>Dothideomycetes</taxon>
        <taxon>Pleosporomycetidae</taxon>
        <taxon>Pleosporales</taxon>
        <taxon>Pleosporineae</taxon>
        <taxon>Leptosphaeriaceae</taxon>
        <taxon>Plenodomus</taxon>
        <taxon>Plenodomus lingam/Leptosphaeria maculans species complex</taxon>
    </lineage>
</organism>
<name>E4ZHS1_LEPMJ</name>
<dbReference type="VEuPathDB" id="FungiDB:LEMA_uP059380.1"/>
<proteinExistence type="predicted"/>
<evidence type="ECO:0000313" key="2">
    <source>
        <dbReference type="Proteomes" id="UP000002668"/>
    </source>
</evidence>
<evidence type="ECO:0000313" key="1">
    <source>
        <dbReference type="EMBL" id="CBX90904.1"/>
    </source>
</evidence>
<gene>
    <name evidence="1" type="ORF">LEMA_uP059380.1</name>
</gene>
<keyword evidence="2" id="KW-1185">Reference proteome</keyword>
<sequence length="58" mass="6169">MVAVVVVAVVVVVVVILFPNALPGQRLAKLAGKRQRLEDTAAQAQCAYNQSPPPQSTR</sequence>
<accession>E4ZHS1</accession>
<dbReference type="AlphaFoldDB" id="E4ZHS1"/>
<dbReference type="InParanoid" id="E4ZHS1"/>
<reference evidence="2" key="1">
    <citation type="journal article" date="2011" name="Nat. Commun.">
        <title>Effector diversification within compartments of the Leptosphaeria maculans genome affected by Repeat-Induced Point mutations.</title>
        <authorList>
            <person name="Rouxel T."/>
            <person name="Grandaubert J."/>
            <person name="Hane J.K."/>
            <person name="Hoede C."/>
            <person name="van de Wouw A.P."/>
            <person name="Couloux A."/>
            <person name="Dominguez V."/>
            <person name="Anthouard V."/>
            <person name="Bally P."/>
            <person name="Bourras S."/>
            <person name="Cozijnsen A.J."/>
            <person name="Ciuffetti L.M."/>
            <person name="Degrave A."/>
            <person name="Dilmaghani A."/>
            <person name="Duret L."/>
            <person name="Fudal I."/>
            <person name="Goodwin S.B."/>
            <person name="Gout L."/>
            <person name="Glaser N."/>
            <person name="Linglin J."/>
            <person name="Kema G.H.J."/>
            <person name="Lapalu N."/>
            <person name="Lawrence C.B."/>
            <person name="May K."/>
            <person name="Meyer M."/>
            <person name="Ollivier B."/>
            <person name="Poulain J."/>
            <person name="Schoch C.L."/>
            <person name="Simon A."/>
            <person name="Spatafora J.W."/>
            <person name="Stachowiak A."/>
            <person name="Turgeon B.G."/>
            <person name="Tyler B.M."/>
            <person name="Vincent D."/>
            <person name="Weissenbach J."/>
            <person name="Amselem J."/>
            <person name="Quesneville H."/>
            <person name="Oliver R.P."/>
            <person name="Wincker P."/>
            <person name="Balesdent M.-H."/>
            <person name="Howlett B.J."/>
        </authorList>
    </citation>
    <scope>NUCLEOTIDE SEQUENCE [LARGE SCALE GENOMIC DNA]</scope>
    <source>
        <strain evidence="2">JN3 / isolate v23.1.3 / race Av1-4-5-6-7-8</strain>
    </source>
</reference>
<protein>
    <submittedName>
        <fullName evidence="1">Predicted protein</fullName>
    </submittedName>
</protein>
<dbReference type="HOGENOM" id="CLU_2979524_0_0_1"/>
<dbReference type="EMBL" id="FP929065">
    <property type="protein sequence ID" value="CBX90904.1"/>
    <property type="molecule type" value="Genomic_DNA"/>
</dbReference>
<dbReference type="Proteomes" id="UP000002668">
    <property type="component" value="Genome"/>
</dbReference>